<dbReference type="InterPro" id="IPR036188">
    <property type="entry name" value="FAD/NAD-bd_sf"/>
</dbReference>
<organism evidence="1">
    <name type="scientific">Streptoalloteichus sp. ATCC 53650</name>
    <dbReference type="NCBI Taxonomy" id="756733"/>
    <lineage>
        <taxon>Bacteria</taxon>
        <taxon>Bacillati</taxon>
        <taxon>Actinomycetota</taxon>
        <taxon>Actinomycetes</taxon>
        <taxon>Pseudonocardiales</taxon>
        <taxon>Pseudonocardiaceae</taxon>
        <taxon>Streptoalloteichus</taxon>
    </lineage>
</organism>
<evidence type="ECO:0000313" key="1">
    <source>
        <dbReference type="EMBL" id="AFV52150.1"/>
    </source>
</evidence>
<dbReference type="Gene3D" id="3.50.50.60">
    <property type="entry name" value="FAD/NAD(P)-binding domain"/>
    <property type="match status" value="1"/>
</dbReference>
<dbReference type="SUPFAM" id="SSF51905">
    <property type="entry name" value="FAD/NAD(P)-binding domain"/>
    <property type="match status" value="1"/>
</dbReference>
<name>K4NYS9_9PSEU</name>
<dbReference type="AlphaFoldDB" id="K4NYS9"/>
<dbReference type="PANTHER" id="PTHR43422:SF3">
    <property type="entry name" value="THIAMINE THIAZOLE SYNTHASE"/>
    <property type="match status" value="1"/>
</dbReference>
<dbReference type="GO" id="GO:0004497">
    <property type="term" value="F:monooxygenase activity"/>
    <property type="evidence" value="ECO:0007669"/>
    <property type="project" value="UniProtKB-KW"/>
</dbReference>
<dbReference type="EMBL" id="JX679499">
    <property type="protein sequence ID" value="AFV52150.1"/>
    <property type="molecule type" value="Genomic_DNA"/>
</dbReference>
<reference evidence="1" key="1">
    <citation type="journal article" date="2013" name="Proc. Natl. Acad. Sci. U.S.A.">
        <title>A new member of the 4-methylideneimidazole-5-one-containing aminomutase family from the enediyne kedarcidin biosynthetic pathway.</title>
        <authorList>
            <person name="Huang S.X."/>
            <person name="Lohman J.R."/>
            <person name="Huang T."/>
            <person name="Shen B."/>
        </authorList>
    </citation>
    <scope>NUCLEOTIDE SEQUENCE</scope>
    <source>
        <strain evidence="1">ATCC 53650</strain>
    </source>
</reference>
<protein>
    <submittedName>
        <fullName evidence="1">FAD dependent monooxygenase</fullName>
    </submittedName>
</protein>
<sequence length="463" mass="50097">MTAERVVGDRAVVLGGSMAGLLAARVLADSYGEVVVVDRDGLTGTTAARRGVPQGRHVHGLLARGQQVLDELFPGFTEEAVADGIPTGDLGELRWFFHGRRLRPEPTGLVCVSATRPRLEALVRNRVAALPNVRFLEHRSVDGLTATPDRRAVTGVRVRGEGSDAAVEELTADLVVDATGRGSRTPAWLSELGYARPEEDRIRIDLSYTTRIYRPRDGRALVDDLSINPVSSPSHPRGAFLSRIEDGCYVLSLTGVFGDAAPTDPEGFLDWVRSLPVPDIHEVIRDAEPLGDPVQFRYPHSVRRRYERLTAFPDRLLVMGDALCSFNPVYGQGMTAAALEAVELREHLRAGTPRPLEYLRAVARVIDVPWDMSAGGDLAYPQVTGRRSLKVRVGNAYMAKVQAAATGDGAITRAFMRVAGLVDPPGSMMRPGMVLRVLRGARKVGRSRPVDGPVVAAGGARAE</sequence>
<dbReference type="PANTHER" id="PTHR43422">
    <property type="entry name" value="THIAMINE THIAZOLE SYNTHASE"/>
    <property type="match status" value="1"/>
</dbReference>
<accession>K4NYS9</accession>
<proteinExistence type="predicted"/>
<keyword evidence="1" id="KW-0560">Oxidoreductase</keyword>
<dbReference type="Pfam" id="PF12831">
    <property type="entry name" value="FAD_oxidored"/>
    <property type="match status" value="1"/>
</dbReference>
<keyword evidence="1" id="KW-0503">Monooxygenase</keyword>